<feature type="transmembrane region" description="Helical" evidence="1">
    <location>
        <begin position="52"/>
        <end position="73"/>
    </location>
</feature>
<dbReference type="PANTHER" id="PTHR35337:SF1">
    <property type="entry name" value="SLR1478 PROTEIN"/>
    <property type="match status" value="1"/>
</dbReference>
<keyword evidence="1" id="KW-0472">Membrane</keyword>
<protein>
    <submittedName>
        <fullName evidence="2">Stage II sporulation protein M</fullName>
    </submittedName>
</protein>
<comment type="caution">
    <text evidence="2">The sequence shown here is derived from an EMBL/GenBank/DDBJ whole genome shotgun (WGS) entry which is preliminary data.</text>
</comment>
<name>A0A559J1U6_9BACL</name>
<accession>A0A559J1U6</accession>
<evidence type="ECO:0000313" key="2">
    <source>
        <dbReference type="EMBL" id="TVX93849.1"/>
    </source>
</evidence>
<keyword evidence="1" id="KW-0812">Transmembrane</keyword>
<sequence length="182" mass="20227">MKINLKQVWQEEKKRLILAALFLIAGLLLGISLGNYVDIDPKTYYNPQYPEWYTLAFNNIVTGLIIAASGILLSIPTIMFLLFNGIMIGFVSVLASSFSSVETILAGLLPHGILEIPALLIAGAIGLKPLVWAARFIKLKQRVNWKQEGTRITLLLAIMTTLLIGASFIEAYVTPHIMEWTR</sequence>
<keyword evidence="3" id="KW-1185">Reference proteome</keyword>
<dbReference type="Proteomes" id="UP000318102">
    <property type="component" value="Unassembled WGS sequence"/>
</dbReference>
<evidence type="ECO:0000256" key="1">
    <source>
        <dbReference type="SAM" id="Phobius"/>
    </source>
</evidence>
<dbReference type="EMBL" id="VNJK01000001">
    <property type="protein sequence ID" value="TVX93849.1"/>
    <property type="molecule type" value="Genomic_DNA"/>
</dbReference>
<feature type="transmembrane region" description="Helical" evidence="1">
    <location>
        <begin position="16"/>
        <end position="37"/>
    </location>
</feature>
<organism evidence="2 3">
    <name type="scientific">Paenibacillus agilis</name>
    <dbReference type="NCBI Taxonomy" id="3020863"/>
    <lineage>
        <taxon>Bacteria</taxon>
        <taxon>Bacillati</taxon>
        <taxon>Bacillota</taxon>
        <taxon>Bacilli</taxon>
        <taxon>Bacillales</taxon>
        <taxon>Paenibacillaceae</taxon>
        <taxon>Paenibacillus</taxon>
    </lineage>
</organism>
<feature type="transmembrane region" description="Helical" evidence="1">
    <location>
        <begin position="113"/>
        <end position="131"/>
    </location>
</feature>
<gene>
    <name evidence="2" type="ORF">FPZ44_12775</name>
</gene>
<dbReference type="RefSeq" id="WP_144990733.1">
    <property type="nucleotide sequence ID" value="NZ_VNJK01000001.1"/>
</dbReference>
<reference evidence="2 3" key="1">
    <citation type="submission" date="2019-07" db="EMBL/GenBank/DDBJ databases">
        <authorList>
            <person name="Kim J."/>
        </authorList>
    </citation>
    <scope>NUCLEOTIDE SEQUENCE [LARGE SCALE GENOMIC DNA]</scope>
    <source>
        <strain evidence="2 3">N4</strain>
    </source>
</reference>
<dbReference type="InterPro" id="IPR002798">
    <property type="entry name" value="SpoIIM-like"/>
</dbReference>
<dbReference type="AlphaFoldDB" id="A0A559J1U6"/>
<dbReference type="PANTHER" id="PTHR35337">
    <property type="entry name" value="SLR1478 PROTEIN"/>
    <property type="match status" value="1"/>
</dbReference>
<feature type="transmembrane region" description="Helical" evidence="1">
    <location>
        <begin position="152"/>
        <end position="173"/>
    </location>
</feature>
<dbReference type="Pfam" id="PF01944">
    <property type="entry name" value="SpoIIM"/>
    <property type="match status" value="1"/>
</dbReference>
<feature type="transmembrane region" description="Helical" evidence="1">
    <location>
        <begin position="80"/>
        <end position="101"/>
    </location>
</feature>
<dbReference type="OrthoDB" id="161024at2"/>
<keyword evidence="1" id="KW-1133">Transmembrane helix</keyword>
<proteinExistence type="predicted"/>
<evidence type="ECO:0000313" key="3">
    <source>
        <dbReference type="Proteomes" id="UP000318102"/>
    </source>
</evidence>